<dbReference type="AlphaFoldDB" id="M7AU43"/>
<keyword evidence="3" id="KW-1185">Reference proteome</keyword>
<evidence type="ECO:0000256" key="1">
    <source>
        <dbReference type="SAM" id="MobiDB-lite"/>
    </source>
</evidence>
<sequence length="231" mass="25006">MPTSNPRTNCLKCLGEGHQTDKCPICGGFKPRVKKERDYRLKLLLRELALQPQTGPAPVSLVRSVPPSMRDVPAPRKDPARSHQHRFLACKASALHQRRPQSPVSHEKKKPDRGRSPVRKPKGDHSGVSPLVGHPRQGPQEPTLSASAPAAETLSPAGMESPTRGELEEELNLPSTPDTYEAAHDLIDITSQYPAPHVQDPGLQTQLLASVPTVVVCPAPRSATIPPMTSA</sequence>
<evidence type="ECO:0000313" key="3">
    <source>
        <dbReference type="Proteomes" id="UP000031443"/>
    </source>
</evidence>
<dbReference type="Proteomes" id="UP000031443">
    <property type="component" value="Unassembled WGS sequence"/>
</dbReference>
<proteinExistence type="predicted"/>
<accession>M7AU43</accession>
<name>M7AU43_CHEMY</name>
<organism evidence="2 3">
    <name type="scientific">Chelonia mydas</name>
    <name type="common">Green sea-turtle</name>
    <name type="synonym">Chelonia agassizi</name>
    <dbReference type="NCBI Taxonomy" id="8469"/>
    <lineage>
        <taxon>Eukaryota</taxon>
        <taxon>Metazoa</taxon>
        <taxon>Chordata</taxon>
        <taxon>Craniata</taxon>
        <taxon>Vertebrata</taxon>
        <taxon>Euteleostomi</taxon>
        <taxon>Archelosauria</taxon>
        <taxon>Testudinata</taxon>
        <taxon>Testudines</taxon>
        <taxon>Cryptodira</taxon>
        <taxon>Durocryptodira</taxon>
        <taxon>Americhelydia</taxon>
        <taxon>Chelonioidea</taxon>
        <taxon>Cheloniidae</taxon>
        <taxon>Chelonia</taxon>
    </lineage>
</organism>
<dbReference type="EMBL" id="KB559790">
    <property type="protein sequence ID" value="EMP28931.1"/>
    <property type="molecule type" value="Genomic_DNA"/>
</dbReference>
<feature type="region of interest" description="Disordered" evidence="1">
    <location>
        <begin position="54"/>
        <end position="168"/>
    </location>
</feature>
<protein>
    <submittedName>
        <fullName evidence="2">Uncharacterized protein</fullName>
    </submittedName>
</protein>
<gene>
    <name evidence="2" type="ORF">UY3_13960</name>
</gene>
<evidence type="ECO:0000313" key="2">
    <source>
        <dbReference type="EMBL" id="EMP28931.1"/>
    </source>
</evidence>
<reference evidence="3" key="1">
    <citation type="journal article" date="2013" name="Nat. Genet.">
        <title>The draft genomes of soft-shell turtle and green sea turtle yield insights into the development and evolution of the turtle-specific body plan.</title>
        <authorList>
            <person name="Wang Z."/>
            <person name="Pascual-Anaya J."/>
            <person name="Zadissa A."/>
            <person name="Li W."/>
            <person name="Niimura Y."/>
            <person name="Huang Z."/>
            <person name="Li C."/>
            <person name="White S."/>
            <person name="Xiong Z."/>
            <person name="Fang D."/>
            <person name="Wang B."/>
            <person name="Ming Y."/>
            <person name="Chen Y."/>
            <person name="Zheng Y."/>
            <person name="Kuraku S."/>
            <person name="Pignatelli M."/>
            <person name="Herrero J."/>
            <person name="Beal K."/>
            <person name="Nozawa M."/>
            <person name="Li Q."/>
            <person name="Wang J."/>
            <person name="Zhang H."/>
            <person name="Yu L."/>
            <person name="Shigenobu S."/>
            <person name="Wang J."/>
            <person name="Liu J."/>
            <person name="Flicek P."/>
            <person name="Searle S."/>
            <person name="Wang J."/>
            <person name="Kuratani S."/>
            <person name="Yin Y."/>
            <person name="Aken B."/>
            <person name="Zhang G."/>
            <person name="Irie N."/>
        </authorList>
    </citation>
    <scope>NUCLEOTIDE SEQUENCE [LARGE SCALE GENOMIC DNA]</scope>
</reference>
<feature type="compositionally biased region" description="Basic and acidic residues" evidence="1">
    <location>
        <begin position="105"/>
        <end position="125"/>
    </location>
</feature>